<dbReference type="InterPro" id="IPR020013">
    <property type="entry name" value="Flagellar_FlgE/F/G"/>
</dbReference>
<evidence type="ECO:0000313" key="11">
    <source>
        <dbReference type="Proteomes" id="UP000032360"/>
    </source>
</evidence>
<evidence type="ECO:0000256" key="3">
    <source>
        <dbReference type="ARBA" id="ARBA00019015"/>
    </source>
</evidence>
<dbReference type="PANTHER" id="PTHR30435:SF1">
    <property type="entry name" value="FLAGELLAR HOOK PROTEIN FLGE"/>
    <property type="match status" value="1"/>
</dbReference>
<dbReference type="InterPro" id="IPR053967">
    <property type="entry name" value="LlgE_F_G-like_D1"/>
</dbReference>
<protein>
    <recommendedName>
        <fullName evidence="3 5">Flagellar hook protein FlgE</fullName>
    </recommendedName>
</protein>
<evidence type="ECO:0000256" key="5">
    <source>
        <dbReference type="RuleBase" id="RU362116"/>
    </source>
</evidence>
<evidence type="ECO:0000259" key="6">
    <source>
        <dbReference type="Pfam" id="PF00460"/>
    </source>
</evidence>
<dbReference type="RefSeq" id="WP_052606318.1">
    <property type="nucleotide sequence ID" value="NZ_JXYS01000080.1"/>
</dbReference>
<evidence type="ECO:0000256" key="2">
    <source>
        <dbReference type="ARBA" id="ARBA00009677"/>
    </source>
</evidence>
<feature type="domain" description="Flagellar hook protein FlgE D2" evidence="8">
    <location>
        <begin position="187"/>
        <end position="307"/>
    </location>
</feature>
<feature type="domain" description="Flagellar basal body rod protein N-terminal" evidence="6">
    <location>
        <begin position="7"/>
        <end position="35"/>
    </location>
</feature>
<dbReference type="InterPro" id="IPR011491">
    <property type="entry name" value="FlgE_D2"/>
</dbReference>
<dbReference type="InterPro" id="IPR037925">
    <property type="entry name" value="FlgE/F/G-like"/>
</dbReference>
<keyword evidence="10" id="KW-0966">Cell projection</keyword>
<keyword evidence="4 5" id="KW-0975">Bacterial flagellum</keyword>
<evidence type="ECO:0000256" key="4">
    <source>
        <dbReference type="ARBA" id="ARBA00023143"/>
    </source>
</evidence>
<dbReference type="GO" id="GO:0009424">
    <property type="term" value="C:bacterial-type flagellum hook"/>
    <property type="evidence" value="ECO:0007669"/>
    <property type="project" value="TreeGrafter"/>
</dbReference>
<dbReference type="OrthoDB" id="9804559at2"/>
<dbReference type="Pfam" id="PF06429">
    <property type="entry name" value="Flg_bbr_C"/>
    <property type="match status" value="1"/>
</dbReference>
<reference evidence="10 11" key="1">
    <citation type="submission" date="2015-01" db="EMBL/GenBank/DDBJ databases">
        <title>Draft genome of the acidophilic iron oxidizer Acidithrix ferrooxidans strain Py-F3.</title>
        <authorList>
            <person name="Poehlein A."/>
            <person name="Eisen S."/>
            <person name="Schloemann M."/>
            <person name="Johnson B.D."/>
            <person name="Daniel R."/>
            <person name="Muehling M."/>
        </authorList>
    </citation>
    <scope>NUCLEOTIDE SEQUENCE [LARGE SCALE GENOMIC DNA]</scope>
    <source>
        <strain evidence="10 11">Py-F3</strain>
    </source>
</reference>
<dbReference type="EMBL" id="JXYS01000080">
    <property type="protein sequence ID" value="KJF16556.1"/>
    <property type="molecule type" value="Genomic_DNA"/>
</dbReference>
<dbReference type="Gene3D" id="2.60.98.20">
    <property type="entry name" value="Flagellar hook protein FlgE"/>
    <property type="match status" value="1"/>
</dbReference>
<sequence>MTRSLSAAISGIDAAQTMLDNVGNNIANVNTVGYQDTSVQFADLLNQQVAPAGAPQTGVTGGVNPIFVGSGVRVSSTSTNFTEGTNVQTGSPTDVAIQGTGFLVAQQNGQTYYTRAGNLKLDANGQLVTQTGALIQGWSPTTAGGTILTTGPTGPLSIPQGQAANPAATANITLGGNLPAWNGATVTTQPSYTATTTAYDSLGNQIPITVTFTATSGTADSYGVKVTTPTPGSTTGGTTSLGSGTITFVPTTGQMTSTTPIPLTGFPTSYSVPTAGMNLDFPAAGTTGAVTQFSGSSTIAVASQDGYPSGTLQNFSIGSDGTVTGTYANGKTQSLGVIAMANFANENGLTKVGNLNYQSTLNSGTAQLGTPGTGGRGQLLGGSLENSNVSLGTELSNLIVAQTAYQADTKVVSTTSMVLQSLVQM</sequence>
<comment type="subcellular location">
    <subcellularLocation>
        <location evidence="1 5">Bacterial flagellum basal body</location>
    </subcellularLocation>
</comment>
<feature type="domain" description="Flagellar hook protein FlgE/F/G-like D1" evidence="9">
    <location>
        <begin position="96"/>
        <end position="160"/>
    </location>
</feature>
<dbReference type="SUPFAM" id="SSF117143">
    <property type="entry name" value="Flagellar hook protein flgE"/>
    <property type="match status" value="1"/>
</dbReference>
<keyword evidence="11" id="KW-1185">Reference proteome</keyword>
<evidence type="ECO:0000259" key="8">
    <source>
        <dbReference type="Pfam" id="PF07559"/>
    </source>
</evidence>
<dbReference type="GO" id="GO:0005829">
    <property type="term" value="C:cytosol"/>
    <property type="evidence" value="ECO:0007669"/>
    <property type="project" value="TreeGrafter"/>
</dbReference>
<dbReference type="NCBIfam" id="TIGR03506">
    <property type="entry name" value="FlgEFG_subfam"/>
    <property type="match status" value="1"/>
</dbReference>
<dbReference type="GO" id="GO:0071978">
    <property type="term" value="P:bacterial-type flagellum-dependent swarming motility"/>
    <property type="evidence" value="ECO:0007669"/>
    <property type="project" value="TreeGrafter"/>
</dbReference>
<dbReference type="InterPro" id="IPR037058">
    <property type="entry name" value="Falgellar_hook_FlgE_sf"/>
</dbReference>
<dbReference type="Pfam" id="PF07559">
    <property type="entry name" value="FlgE_D2"/>
    <property type="match status" value="1"/>
</dbReference>
<gene>
    <name evidence="10" type="primary">flgE</name>
    <name evidence="10" type="ORF">AXFE_26190</name>
</gene>
<dbReference type="InterPro" id="IPR001444">
    <property type="entry name" value="Flag_bb_rod_N"/>
</dbReference>
<organism evidence="10 11">
    <name type="scientific">Acidithrix ferrooxidans</name>
    <dbReference type="NCBI Taxonomy" id="1280514"/>
    <lineage>
        <taxon>Bacteria</taxon>
        <taxon>Bacillati</taxon>
        <taxon>Actinomycetota</taxon>
        <taxon>Acidimicrobiia</taxon>
        <taxon>Acidimicrobiales</taxon>
        <taxon>Acidimicrobiaceae</taxon>
        <taxon>Acidithrix</taxon>
    </lineage>
</organism>
<evidence type="ECO:0000313" key="10">
    <source>
        <dbReference type="EMBL" id="KJF16556.1"/>
    </source>
</evidence>
<dbReference type="Pfam" id="PF00460">
    <property type="entry name" value="Flg_bb_rod"/>
    <property type="match status" value="1"/>
</dbReference>
<dbReference type="Pfam" id="PF22692">
    <property type="entry name" value="LlgE_F_G_D1"/>
    <property type="match status" value="1"/>
</dbReference>
<keyword evidence="10" id="KW-0282">Flagellum</keyword>
<dbReference type="PANTHER" id="PTHR30435">
    <property type="entry name" value="FLAGELLAR PROTEIN"/>
    <property type="match status" value="1"/>
</dbReference>
<comment type="similarity">
    <text evidence="2 5">Belongs to the flagella basal body rod proteins family.</text>
</comment>
<keyword evidence="10" id="KW-0969">Cilium</keyword>
<dbReference type="AlphaFoldDB" id="A0A0D8HHK1"/>
<evidence type="ECO:0000256" key="1">
    <source>
        <dbReference type="ARBA" id="ARBA00004117"/>
    </source>
</evidence>
<name>A0A0D8HHK1_9ACTN</name>
<comment type="function">
    <text evidence="5">A flexible structure which links the flagellar filament to the drive apparatus in the basal body.</text>
</comment>
<dbReference type="InterPro" id="IPR010930">
    <property type="entry name" value="Flg_bb/hook_C_dom"/>
</dbReference>
<dbReference type="PATRIC" id="fig|1280514.3.peg.3433"/>
<feature type="domain" description="Flagellar basal-body/hook protein C-terminal" evidence="7">
    <location>
        <begin position="382"/>
        <end position="425"/>
    </location>
</feature>
<dbReference type="Proteomes" id="UP000032360">
    <property type="component" value="Unassembled WGS sequence"/>
</dbReference>
<comment type="caution">
    <text evidence="10">The sequence shown here is derived from an EMBL/GenBank/DDBJ whole genome shotgun (WGS) entry which is preliminary data.</text>
</comment>
<evidence type="ECO:0000259" key="7">
    <source>
        <dbReference type="Pfam" id="PF06429"/>
    </source>
</evidence>
<evidence type="ECO:0000259" key="9">
    <source>
        <dbReference type="Pfam" id="PF22692"/>
    </source>
</evidence>
<dbReference type="STRING" id="1280514.AXFE_26190"/>
<proteinExistence type="inferred from homology"/>
<dbReference type="GO" id="GO:0009425">
    <property type="term" value="C:bacterial-type flagellum basal body"/>
    <property type="evidence" value="ECO:0007669"/>
    <property type="project" value="UniProtKB-SubCell"/>
</dbReference>
<accession>A0A0D8HHK1</accession>